<dbReference type="AlphaFoldDB" id="A0A6M1SL82"/>
<comment type="caution">
    <text evidence="1">The sequence shown here is derived from an EMBL/GenBank/DDBJ whole genome shotgun (WGS) entry which is preliminary data.</text>
</comment>
<organism evidence="1 2">
    <name type="scientific">Halalkalibaculum roseum</name>
    <dbReference type="NCBI Taxonomy" id="2709311"/>
    <lineage>
        <taxon>Bacteria</taxon>
        <taxon>Pseudomonadati</taxon>
        <taxon>Balneolota</taxon>
        <taxon>Balneolia</taxon>
        <taxon>Balneolales</taxon>
        <taxon>Balneolaceae</taxon>
        <taxon>Halalkalibaculum</taxon>
    </lineage>
</organism>
<proteinExistence type="predicted"/>
<gene>
    <name evidence="1" type="ORF">G3570_05530</name>
</gene>
<evidence type="ECO:0000313" key="2">
    <source>
        <dbReference type="Proteomes" id="UP000473278"/>
    </source>
</evidence>
<dbReference type="EMBL" id="JAALLT010000002">
    <property type="protein sequence ID" value="NGP76081.1"/>
    <property type="molecule type" value="Genomic_DNA"/>
</dbReference>
<name>A0A6M1SL82_9BACT</name>
<protein>
    <submittedName>
        <fullName evidence="1">Sigma 54-interacting transcriptional regulator</fullName>
    </submittedName>
</protein>
<evidence type="ECO:0000313" key="1">
    <source>
        <dbReference type="EMBL" id="NGP76081.1"/>
    </source>
</evidence>
<dbReference type="PANTHER" id="PTHR30267:SF2">
    <property type="entry name" value="PROTEIN PRKA"/>
    <property type="match status" value="1"/>
</dbReference>
<accession>A0A6M1SL82</accession>
<dbReference type="Proteomes" id="UP000473278">
    <property type="component" value="Unassembled WGS sequence"/>
</dbReference>
<reference evidence="1 2" key="1">
    <citation type="submission" date="2020-02" db="EMBL/GenBank/DDBJ databases">
        <title>Balneolaceae bacterium YR4-1, complete genome.</title>
        <authorList>
            <person name="Li Y."/>
            <person name="Wu S."/>
        </authorList>
    </citation>
    <scope>NUCLEOTIDE SEQUENCE [LARGE SCALE GENOMIC DNA]</scope>
    <source>
        <strain evidence="1 2">YR4-1</strain>
    </source>
</reference>
<dbReference type="Gene3D" id="3.40.50.300">
    <property type="entry name" value="P-loop containing nucleotide triphosphate hydrolases"/>
    <property type="match status" value="1"/>
</dbReference>
<dbReference type="SUPFAM" id="SSF52540">
    <property type="entry name" value="P-loop containing nucleoside triphosphate hydrolases"/>
    <property type="match status" value="1"/>
</dbReference>
<dbReference type="InterPro" id="IPR027417">
    <property type="entry name" value="P-loop_NTPase"/>
</dbReference>
<dbReference type="RefSeq" id="WP_165140130.1">
    <property type="nucleotide sequence ID" value="NZ_JAALLT010000002.1"/>
</dbReference>
<sequence>MSELHKSVSTLGALKKSKWQSVTVKEEIRRNVVKKIKSGETLFPGIKGYEKSVIPQLQHALLAKHDIILLGLRGQAKTRILRLMTNFLDEWIPVVKGSEINDDPFNPVSKQSRELLEEQGDELQIEWLHRSERYGEKLATPDTTVADLIGDIDPIKAATQKLTLADENVINFGLVPRTNRGIFGINELPDLQPRIQVALLNIMQERDIQIRGFNIRIPLDVAMVFSANPEDYTSRGNIITPLKDRIDSQIMTHYPREIEIGMDITSQEAWTSRDDLVEVEVSRLMKELIEQTAFEARNSEYIDQKSGVSTRMTITAMEQLISAAERRALMNEENKTSARITDLYHIVPALTGKLELVYEGEQEGAINVAKHLIGKAIKKTLLKYFPDPQHQKKQEEGAYDAILNWFTAGNDLDLTDHDSSKEYKKLLKSVDGLEEFFEKHGDDSLSEDPLVVMEFILEALHQHSMIGKEDMDDKRSYSDMLGSMLGSMGDMDDFEDFDA</sequence>
<keyword evidence="2" id="KW-1185">Reference proteome</keyword>
<dbReference type="GO" id="GO:0004672">
    <property type="term" value="F:protein kinase activity"/>
    <property type="evidence" value="ECO:0007669"/>
    <property type="project" value="TreeGrafter"/>
</dbReference>
<dbReference type="PANTHER" id="PTHR30267">
    <property type="entry name" value="PROTEIN KINASE PRKA"/>
    <property type="match status" value="1"/>
</dbReference>